<accession>A0A0V1M5U4</accession>
<comment type="caution">
    <text evidence="2">The sequence shown here is derived from an EMBL/GenBank/DDBJ whole genome shotgun (WGS) entry which is preliminary data.</text>
</comment>
<dbReference type="OrthoDB" id="5930232at2759"/>
<proteinExistence type="predicted"/>
<keyword evidence="1" id="KW-1133">Transmembrane helix</keyword>
<name>A0A0V1M5U4_9BILA</name>
<keyword evidence="3" id="KW-1185">Reference proteome</keyword>
<evidence type="ECO:0000313" key="3">
    <source>
        <dbReference type="Proteomes" id="UP000054843"/>
    </source>
</evidence>
<dbReference type="Proteomes" id="UP000054843">
    <property type="component" value="Unassembled WGS sequence"/>
</dbReference>
<evidence type="ECO:0000256" key="1">
    <source>
        <dbReference type="SAM" id="Phobius"/>
    </source>
</evidence>
<organism evidence="2 3">
    <name type="scientific">Trichinella papuae</name>
    <dbReference type="NCBI Taxonomy" id="268474"/>
    <lineage>
        <taxon>Eukaryota</taxon>
        <taxon>Metazoa</taxon>
        <taxon>Ecdysozoa</taxon>
        <taxon>Nematoda</taxon>
        <taxon>Enoplea</taxon>
        <taxon>Dorylaimia</taxon>
        <taxon>Trichinellida</taxon>
        <taxon>Trichinellidae</taxon>
        <taxon>Trichinella</taxon>
    </lineage>
</organism>
<reference evidence="2 3" key="1">
    <citation type="submission" date="2015-01" db="EMBL/GenBank/DDBJ databases">
        <title>Evolution of Trichinella species and genotypes.</title>
        <authorList>
            <person name="Korhonen P.K."/>
            <person name="Edoardo P."/>
            <person name="Giuseppe L.R."/>
            <person name="Gasser R.B."/>
        </authorList>
    </citation>
    <scope>NUCLEOTIDE SEQUENCE [LARGE SCALE GENOMIC DNA]</scope>
    <source>
        <strain evidence="2">ISS1980</strain>
    </source>
</reference>
<gene>
    <name evidence="2" type="ORF">T10_5443</name>
</gene>
<keyword evidence="1" id="KW-0472">Membrane</keyword>
<sequence>MIAFRASPVRQPRRYVSLAPSDRSVLLWMLSANRSQNPRNSVKSPPNFGSSRDGSLTFLSLSVPFFWLLAISTFPALIRVRARTVMSRKPLLYSAHSAIAVLTSSPSRLASYSSWRRSTRRYNSSVAPSCASMMPVAASSAHSCSSSSVKNCSRLFNVISFLGGTDALVLGIVPLPQSIRRSPVRCSCNLLKSHSHNPARRTKLLRRQQYLMDFQWTVLI</sequence>
<evidence type="ECO:0000313" key="2">
    <source>
        <dbReference type="EMBL" id="KRZ66622.1"/>
    </source>
</evidence>
<protein>
    <submittedName>
        <fullName evidence="2">Uncharacterized protein</fullName>
    </submittedName>
</protein>
<keyword evidence="1" id="KW-0812">Transmembrane</keyword>
<feature type="transmembrane region" description="Helical" evidence="1">
    <location>
        <begin position="56"/>
        <end position="78"/>
    </location>
</feature>
<dbReference type="AlphaFoldDB" id="A0A0V1M5U4"/>
<dbReference type="EMBL" id="JYDO01000233">
    <property type="protein sequence ID" value="KRZ66622.1"/>
    <property type="molecule type" value="Genomic_DNA"/>
</dbReference>